<dbReference type="SUPFAM" id="SSF53335">
    <property type="entry name" value="S-adenosyl-L-methionine-dependent methyltransferases"/>
    <property type="match status" value="1"/>
</dbReference>
<gene>
    <name evidence="2" type="ORF">K491DRAFT_655802</name>
</gene>
<dbReference type="Proteomes" id="UP000799324">
    <property type="component" value="Unassembled WGS sequence"/>
</dbReference>
<keyword evidence="2" id="KW-0808">Transferase</keyword>
<sequence length="290" mass="32925">MPEEITVGELQDAYVSAKKERQHAEHERLRVQNDLHWEAFQSSSMIVVPLPKDKSVSILDSATGDGYWMQQESRNHPNALFTGIDVDRDYFEALGGLSASISFKVQSLLMEWPKDDHDAYDLVHQRYALTNMPRNEASMVIKRLMGLVKPGGYIQLVEADMMAFDREGHPGMSALMDFMANFFATGDMDPSTGPKLAGWLEQAGAEDIESKVMSFGIGARGRSKEQQEKSTWNELTLVNNLRFVCEKIPGFWYSADRFQALERLVREEMETTGNTWRFYVVTGRRPLAKA</sequence>
<dbReference type="Gene3D" id="3.40.50.150">
    <property type="entry name" value="Vaccinia Virus protein VP39"/>
    <property type="match status" value="1"/>
</dbReference>
<keyword evidence="3" id="KW-1185">Reference proteome</keyword>
<accession>A0A6A6TBC5</accession>
<proteinExistence type="predicted"/>
<evidence type="ECO:0000313" key="2">
    <source>
        <dbReference type="EMBL" id="KAF2656942.1"/>
    </source>
</evidence>
<dbReference type="OrthoDB" id="184880at2759"/>
<dbReference type="InterPro" id="IPR041698">
    <property type="entry name" value="Methyltransf_25"/>
</dbReference>
<feature type="domain" description="Methyltransferase" evidence="1">
    <location>
        <begin position="58"/>
        <end position="152"/>
    </location>
</feature>
<evidence type="ECO:0000259" key="1">
    <source>
        <dbReference type="Pfam" id="PF13649"/>
    </source>
</evidence>
<dbReference type="EMBL" id="MU004331">
    <property type="protein sequence ID" value="KAF2656942.1"/>
    <property type="molecule type" value="Genomic_DNA"/>
</dbReference>
<dbReference type="AlphaFoldDB" id="A0A6A6TBC5"/>
<keyword evidence="2" id="KW-0489">Methyltransferase</keyword>
<dbReference type="Pfam" id="PF13649">
    <property type="entry name" value="Methyltransf_25"/>
    <property type="match status" value="1"/>
</dbReference>
<evidence type="ECO:0000313" key="3">
    <source>
        <dbReference type="Proteomes" id="UP000799324"/>
    </source>
</evidence>
<organism evidence="2 3">
    <name type="scientific">Lophiostoma macrostomum CBS 122681</name>
    <dbReference type="NCBI Taxonomy" id="1314788"/>
    <lineage>
        <taxon>Eukaryota</taxon>
        <taxon>Fungi</taxon>
        <taxon>Dikarya</taxon>
        <taxon>Ascomycota</taxon>
        <taxon>Pezizomycotina</taxon>
        <taxon>Dothideomycetes</taxon>
        <taxon>Pleosporomycetidae</taxon>
        <taxon>Pleosporales</taxon>
        <taxon>Lophiostomataceae</taxon>
        <taxon>Lophiostoma</taxon>
    </lineage>
</organism>
<dbReference type="GO" id="GO:0032259">
    <property type="term" value="P:methylation"/>
    <property type="evidence" value="ECO:0007669"/>
    <property type="project" value="UniProtKB-KW"/>
</dbReference>
<protein>
    <submittedName>
        <fullName evidence="2">Methyltransferase GliN</fullName>
    </submittedName>
</protein>
<name>A0A6A6TBC5_9PLEO</name>
<dbReference type="InterPro" id="IPR029063">
    <property type="entry name" value="SAM-dependent_MTases_sf"/>
</dbReference>
<dbReference type="GO" id="GO:0008168">
    <property type="term" value="F:methyltransferase activity"/>
    <property type="evidence" value="ECO:0007669"/>
    <property type="project" value="UniProtKB-KW"/>
</dbReference>
<reference evidence="2" key="1">
    <citation type="journal article" date="2020" name="Stud. Mycol.">
        <title>101 Dothideomycetes genomes: a test case for predicting lifestyles and emergence of pathogens.</title>
        <authorList>
            <person name="Haridas S."/>
            <person name="Albert R."/>
            <person name="Binder M."/>
            <person name="Bloem J."/>
            <person name="Labutti K."/>
            <person name="Salamov A."/>
            <person name="Andreopoulos B."/>
            <person name="Baker S."/>
            <person name="Barry K."/>
            <person name="Bills G."/>
            <person name="Bluhm B."/>
            <person name="Cannon C."/>
            <person name="Castanera R."/>
            <person name="Culley D."/>
            <person name="Daum C."/>
            <person name="Ezra D."/>
            <person name="Gonzalez J."/>
            <person name="Henrissat B."/>
            <person name="Kuo A."/>
            <person name="Liang C."/>
            <person name="Lipzen A."/>
            <person name="Lutzoni F."/>
            <person name="Magnuson J."/>
            <person name="Mondo S."/>
            <person name="Nolan M."/>
            <person name="Ohm R."/>
            <person name="Pangilinan J."/>
            <person name="Park H.-J."/>
            <person name="Ramirez L."/>
            <person name="Alfaro M."/>
            <person name="Sun H."/>
            <person name="Tritt A."/>
            <person name="Yoshinaga Y."/>
            <person name="Zwiers L.-H."/>
            <person name="Turgeon B."/>
            <person name="Goodwin S."/>
            <person name="Spatafora J."/>
            <person name="Crous P."/>
            <person name="Grigoriev I."/>
        </authorList>
    </citation>
    <scope>NUCLEOTIDE SEQUENCE</scope>
    <source>
        <strain evidence="2">CBS 122681</strain>
    </source>
</reference>